<dbReference type="EMBL" id="CM056818">
    <property type="protein sequence ID" value="KAJ8621974.1"/>
    <property type="molecule type" value="Genomic_DNA"/>
</dbReference>
<evidence type="ECO:0000313" key="2">
    <source>
        <dbReference type="Proteomes" id="UP001234297"/>
    </source>
</evidence>
<proteinExistence type="predicted"/>
<accession>A0ACC2KLZ1</accession>
<comment type="caution">
    <text evidence="1">The sequence shown here is derived from an EMBL/GenBank/DDBJ whole genome shotgun (WGS) entry which is preliminary data.</text>
</comment>
<gene>
    <name evidence="1" type="ORF">MRB53_030503</name>
</gene>
<reference evidence="1 2" key="1">
    <citation type="journal article" date="2022" name="Hortic Res">
        <title>A haplotype resolved chromosomal level avocado genome allows analysis of novel avocado genes.</title>
        <authorList>
            <person name="Nath O."/>
            <person name="Fletcher S.J."/>
            <person name="Hayward A."/>
            <person name="Shaw L.M."/>
            <person name="Masouleh A.K."/>
            <person name="Furtado A."/>
            <person name="Henry R.J."/>
            <person name="Mitter N."/>
        </authorList>
    </citation>
    <scope>NUCLEOTIDE SEQUENCE [LARGE SCALE GENOMIC DNA]</scope>
    <source>
        <strain evidence="2">cv. Hass</strain>
    </source>
</reference>
<evidence type="ECO:0000313" key="1">
    <source>
        <dbReference type="EMBL" id="KAJ8621974.1"/>
    </source>
</evidence>
<name>A0ACC2KLZ1_PERAE</name>
<keyword evidence="2" id="KW-1185">Reference proteome</keyword>
<protein>
    <submittedName>
        <fullName evidence="1">Uncharacterized protein</fullName>
    </submittedName>
</protein>
<organism evidence="1 2">
    <name type="scientific">Persea americana</name>
    <name type="common">Avocado</name>
    <dbReference type="NCBI Taxonomy" id="3435"/>
    <lineage>
        <taxon>Eukaryota</taxon>
        <taxon>Viridiplantae</taxon>
        <taxon>Streptophyta</taxon>
        <taxon>Embryophyta</taxon>
        <taxon>Tracheophyta</taxon>
        <taxon>Spermatophyta</taxon>
        <taxon>Magnoliopsida</taxon>
        <taxon>Magnoliidae</taxon>
        <taxon>Laurales</taxon>
        <taxon>Lauraceae</taxon>
        <taxon>Persea</taxon>
    </lineage>
</organism>
<dbReference type="Proteomes" id="UP001234297">
    <property type="component" value="Chromosome 10"/>
</dbReference>
<sequence length="218" mass="25394">MGEVTVEMSRKRRPRTRSKSSFIMGARKFLVHHNHSDFHIDYDTDDGLEVLKFQLYSLTSVPPHNQKIYGEKNLAVSNDSDLETIAEELRLVSLEDEEKEGEALASSSSDAAGGMLADEELARILQAEEEEQFQDGENREEFEERVRPYVEQVLLYEDKFRQEEARKTVPVDELEEKALVSLAKEGNFKPSKIEEDHAFLLQLLFWFNQSFRFDYDFF</sequence>